<keyword evidence="8 12" id="KW-1133">Transmembrane helix</keyword>
<feature type="domain" description="Cation/H+ exchanger transmembrane" evidence="13">
    <location>
        <begin position="58"/>
        <end position="438"/>
    </location>
</feature>
<name>A0AAP0G350_9ASPA</name>
<dbReference type="GO" id="GO:1902600">
    <property type="term" value="P:proton transmembrane transport"/>
    <property type="evidence" value="ECO:0007669"/>
    <property type="project" value="InterPro"/>
</dbReference>
<comment type="similarity">
    <text evidence="11">Belongs to the monovalent cation:proton antiporter 2 (CPA2) transporter (TC 2.A.37) family. CHX (TC 2.A.37.4) subfamily.</text>
</comment>
<keyword evidence="7" id="KW-0630">Potassium</keyword>
<feature type="transmembrane region" description="Helical" evidence="12">
    <location>
        <begin position="353"/>
        <end position="381"/>
    </location>
</feature>
<dbReference type="Pfam" id="PF00999">
    <property type="entry name" value="Na_H_Exchanger"/>
    <property type="match status" value="1"/>
</dbReference>
<keyword evidence="15" id="KW-1185">Reference proteome</keyword>
<feature type="transmembrane region" description="Helical" evidence="12">
    <location>
        <begin position="209"/>
        <end position="231"/>
    </location>
</feature>
<evidence type="ECO:0000259" key="13">
    <source>
        <dbReference type="Pfam" id="PF00999"/>
    </source>
</evidence>
<evidence type="ECO:0000256" key="12">
    <source>
        <dbReference type="SAM" id="Phobius"/>
    </source>
</evidence>
<feature type="transmembrane region" description="Helical" evidence="12">
    <location>
        <begin position="170"/>
        <end position="189"/>
    </location>
</feature>
<feature type="transmembrane region" description="Helical" evidence="12">
    <location>
        <begin position="135"/>
        <end position="158"/>
    </location>
</feature>
<organism evidence="14 15">
    <name type="scientific">Platanthera zijinensis</name>
    <dbReference type="NCBI Taxonomy" id="2320716"/>
    <lineage>
        <taxon>Eukaryota</taxon>
        <taxon>Viridiplantae</taxon>
        <taxon>Streptophyta</taxon>
        <taxon>Embryophyta</taxon>
        <taxon>Tracheophyta</taxon>
        <taxon>Spermatophyta</taxon>
        <taxon>Magnoliopsida</taxon>
        <taxon>Liliopsida</taxon>
        <taxon>Asparagales</taxon>
        <taxon>Orchidaceae</taxon>
        <taxon>Orchidoideae</taxon>
        <taxon>Orchideae</taxon>
        <taxon>Orchidinae</taxon>
        <taxon>Platanthera</taxon>
    </lineage>
</organism>
<evidence type="ECO:0000256" key="5">
    <source>
        <dbReference type="ARBA" id="ARBA00022538"/>
    </source>
</evidence>
<evidence type="ECO:0000256" key="11">
    <source>
        <dbReference type="ARBA" id="ARBA00038341"/>
    </source>
</evidence>
<feature type="transmembrane region" description="Helical" evidence="12">
    <location>
        <begin position="420"/>
        <end position="442"/>
    </location>
</feature>
<evidence type="ECO:0000313" key="15">
    <source>
        <dbReference type="Proteomes" id="UP001418222"/>
    </source>
</evidence>
<keyword evidence="5" id="KW-0633">Potassium transport</keyword>
<dbReference type="GO" id="GO:0016020">
    <property type="term" value="C:membrane"/>
    <property type="evidence" value="ECO:0007669"/>
    <property type="project" value="UniProtKB-SubCell"/>
</dbReference>
<comment type="subcellular location">
    <subcellularLocation>
        <location evidence="3">Membrane</location>
        <topology evidence="3">Multi-pass membrane protein</topology>
    </subcellularLocation>
    <subcellularLocation>
        <location evidence="2">Plastid</location>
        <location evidence="2">Chloroplast envelope</location>
    </subcellularLocation>
</comment>
<evidence type="ECO:0000256" key="1">
    <source>
        <dbReference type="ARBA" id="ARBA00003198"/>
    </source>
</evidence>
<comment type="caution">
    <text evidence="14">The sequence shown here is derived from an EMBL/GenBank/DDBJ whole genome shotgun (WGS) entry which is preliminary data.</text>
</comment>
<protein>
    <submittedName>
        <fullName evidence="14">Cation/H(+) antiporter 15</fullName>
    </submittedName>
</protein>
<keyword evidence="10 12" id="KW-0472">Membrane</keyword>
<evidence type="ECO:0000256" key="10">
    <source>
        <dbReference type="ARBA" id="ARBA00023136"/>
    </source>
</evidence>
<evidence type="ECO:0000256" key="9">
    <source>
        <dbReference type="ARBA" id="ARBA00023065"/>
    </source>
</evidence>
<keyword evidence="4" id="KW-0813">Transport</keyword>
<dbReference type="PANTHER" id="PTHR32468">
    <property type="entry name" value="CATION/H + ANTIPORTER"/>
    <property type="match status" value="1"/>
</dbReference>
<dbReference type="Gene3D" id="1.20.1530.20">
    <property type="match status" value="1"/>
</dbReference>
<keyword evidence="6 12" id="KW-0812">Transmembrane</keyword>
<dbReference type="PANTHER" id="PTHR32468:SF30">
    <property type="entry name" value="OS12G0109150 PROTEIN"/>
    <property type="match status" value="1"/>
</dbReference>
<dbReference type="GO" id="GO:0009941">
    <property type="term" value="C:chloroplast envelope"/>
    <property type="evidence" value="ECO:0007669"/>
    <property type="project" value="UniProtKB-SubCell"/>
</dbReference>
<dbReference type="GO" id="GO:0006813">
    <property type="term" value="P:potassium ion transport"/>
    <property type="evidence" value="ECO:0007669"/>
    <property type="project" value="UniProtKB-KW"/>
</dbReference>
<dbReference type="AlphaFoldDB" id="A0AAP0G350"/>
<feature type="transmembrane region" description="Helical" evidence="12">
    <location>
        <begin position="43"/>
        <end position="64"/>
    </location>
</feature>
<keyword evidence="9" id="KW-0406">Ion transport</keyword>
<dbReference type="EMBL" id="JBBWWQ010000011">
    <property type="protein sequence ID" value="KAK8935118.1"/>
    <property type="molecule type" value="Genomic_DNA"/>
</dbReference>
<dbReference type="GO" id="GO:0015297">
    <property type="term" value="F:antiporter activity"/>
    <property type="evidence" value="ECO:0007669"/>
    <property type="project" value="InterPro"/>
</dbReference>
<evidence type="ECO:0000256" key="8">
    <source>
        <dbReference type="ARBA" id="ARBA00022989"/>
    </source>
</evidence>
<feature type="transmembrane region" description="Helical" evidence="12">
    <location>
        <begin position="238"/>
        <end position="257"/>
    </location>
</feature>
<dbReference type="InterPro" id="IPR038770">
    <property type="entry name" value="Na+/solute_symporter_sf"/>
</dbReference>
<dbReference type="InterPro" id="IPR050794">
    <property type="entry name" value="CPA2_transporter"/>
</dbReference>
<gene>
    <name evidence="14" type="primary">CHX15</name>
    <name evidence="14" type="ORF">KSP39_PZI013850</name>
</gene>
<dbReference type="InterPro" id="IPR006153">
    <property type="entry name" value="Cation/H_exchanger_TM"/>
</dbReference>
<comment type="function">
    <text evidence="1">May function as sodium-coupled metabolite transporter across the chloroplast envelope.</text>
</comment>
<feature type="transmembrane region" description="Helical" evidence="12">
    <location>
        <begin position="388"/>
        <end position="408"/>
    </location>
</feature>
<feature type="transmembrane region" description="Helical" evidence="12">
    <location>
        <begin position="305"/>
        <end position="322"/>
    </location>
</feature>
<dbReference type="Proteomes" id="UP001418222">
    <property type="component" value="Unassembled WGS sequence"/>
</dbReference>
<reference evidence="14 15" key="1">
    <citation type="journal article" date="2022" name="Nat. Plants">
        <title>Genomes of leafy and leafless Platanthera orchids illuminate the evolution of mycoheterotrophy.</title>
        <authorList>
            <person name="Li M.H."/>
            <person name="Liu K.W."/>
            <person name="Li Z."/>
            <person name="Lu H.C."/>
            <person name="Ye Q.L."/>
            <person name="Zhang D."/>
            <person name="Wang J.Y."/>
            <person name="Li Y.F."/>
            <person name="Zhong Z.M."/>
            <person name="Liu X."/>
            <person name="Yu X."/>
            <person name="Liu D.K."/>
            <person name="Tu X.D."/>
            <person name="Liu B."/>
            <person name="Hao Y."/>
            <person name="Liao X.Y."/>
            <person name="Jiang Y.T."/>
            <person name="Sun W.H."/>
            <person name="Chen J."/>
            <person name="Chen Y.Q."/>
            <person name="Ai Y."/>
            <person name="Zhai J.W."/>
            <person name="Wu S.S."/>
            <person name="Zhou Z."/>
            <person name="Hsiao Y.Y."/>
            <person name="Wu W.L."/>
            <person name="Chen Y.Y."/>
            <person name="Lin Y.F."/>
            <person name="Hsu J.L."/>
            <person name="Li C.Y."/>
            <person name="Wang Z.W."/>
            <person name="Zhao X."/>
            <person name="Zhong W.Y."/>
            <person name="Ma X.K."/>
            <person name="Ma L."/>
            <person name="Huang J."/>
            <person name="Chen G.Z."/>
            <person name="Huang M.Z."/>
            <person name="Huang L."/>
            <person name="Peng D.H."/>
            <person name="Luo Y.B."/>
            <person name="Zou S.Q."/>
            <person name="Chen S.P."/>
            <person name="Lan S."/>
            <person name="Tsai W.C."/>
            <person name="Van de Peer Y."/>
            <person name="Liu Z.J."/>
        </authorList>
    </citation>
    <scope>NUCLEOTIDE SEQUENCE [LARGE SCALE GENOMIC DNA]</scope>
    <source>
        <strain evidence="14">Lor287</strain>
    </source>
</reference>
<sequence>MSVVAPLIVNLTLVKSVYTACYNNNYVSSQGLFIGDNPLTFTLPLLLLQISIVFIISNALHFVLKPLGQSRVVSQVLTGFLMGPTLIGRNGTFREILFPVRATFIMDTLSLVSLTLFLFSIGVKTDVSLLKRPGWRAVSVGLCGSLLPIVLSLAVYFTTRSSLSSDLVRSNVIIGIAVRLSLSSFAVIGDALQEHGLLNSDLGRTALSAALITDVCHWVIMSGSLLVLLVFKAKSAEMAVSIVASLVACIMFVFFVARPMAMWAIRRTPAGELVKEGVFVSMIVAALLASFATELFGFHATLGPIVLGLAIPGGMPIGVTLSERLDSFLTGLLLPTYLALAGYRTNLTNLGGWATWGLLEIIILTCFVGKFVGSFLAALYFKLPLKEAFVLGFMVNFKGIIEVAYINSTGDTEELTAQHFSVLMITLLLITSVANPLVKFLYDPNVSYVSRKRRTIEHMKPDSDFRILVVVQFEDDVPPLLDLLEALHPHPSSPLNLIILHLTELSGNAASTLRPHRLRPRDECNLSLTDHIVAAFRHFADAHPHGSLLLHPFISASPPPTMHNDVCYLSLHRKARLVILPFHRPLAQRVMDHAPCSVVVLAVGSEAAATRKRENARVERAAVVFLGGGDDREAVAVGGRMAGGGLEVTVVRVRGRGEETVKEDEEAVDRVRRMDGVEYLEKVVGDGEGTVGVVRGMVERFDVVVVGKRKGMEDDGAATKGIQEWSQCPELGVLGDMLAGVDMGGRAAILVRRLLAIGRRNPSTKLEVLKATVGFWTGNEKGFQDQRRRQ</sequence>
<evidence type="ECO:0000256" key="6">
    <source>
        <dbReference type="ARBA" id="ARBA00022692"/>
    </source>
</evidence>
<evidence type="ECO:0000256" key="2">
    <source>
        <dbReference type="ARBA" id="ARBA00004119"/>
    </source>
</evidence>
<evidence type="ECO:0000313" key="14">
    <source>
        <dbReference type="EMBL" id="KAK8935118.1"/>
    </source>
</evidence>
<dbReference type="GO" id="GO:0006885">
    <property type="term" value="P:regulation of pH"/>
    <property type="evidence" value="ECO:0007669"/>
    <property type="project" value="TreeGrafter"/>
</dbReference>
<feature type="transmembrane region" description="Helical" evidence="12">
    <location>
        <begin position="277"/>
        <end position="298"/>
    </location>
</feature>
<evidence type="ECO:0000256" key="4">
    <source>
        <dbReference type="ARBA" id="ARBA00022448"/>
    </source>
</evidence>
<accession>A0AAP0G350</accession>
<feature type="transmembrane region" description="Helical" evidence="12">
    <location>
        <begin position="104"/>
        <end position="123"/>
    </location>
</feature>
<dbReference type="GO" id="GO:0012505">
    <property type="term" value="C:endomembrane system"/>
    <property type="evidence" value="ECO:0007669"/>
    <property type="project" value="TreeGrafter"/>
</dbReference>
<evidence type="ECO:0000256" key="7">
    <source>
        <dbReference type="ARBA" id="ARBA00022958"/>
    </source>
</evidence>
<proteinExistence type="inferred from homology"/>
<evidence type="ECO:0000256" key="3">
    <source>
        <dbReference type="ARBA" id="ARBA00004141"/>
    </source>
</evidence>